<dbReference type="PROSITE" id="PS50878">
    <property type="entry name" value="RT_POL"/>
    <property type="match status" value="1"/>
</dbReference>
<dbReference type="CDD" id="cd01650">
    <property type="entry name" value="RT_nLTR_like"/>
    <property type="match status" value="1"/>
</dbReference>
<organism evidence="2 3">
    <name type="scientific">Phtheirospermum japonicum</name>
    <dbReference type="NCBI Taxonomy" id="374723"/>
    <lineage>
        <taxon>Eukaryota</taxon>
        <taxon>Viridiplantae</taxon>
        <taxon>Streptophyta</taxon>
        <taxon>Embryophyta</taxon>
        <taxon>Tracheophyta</taxon>
        <taxon>Spermatophyta</taxon>
        <taxon>Magnoliopsida</taxon>
        <taxon>eudicotyledons</taxon>
        <taxon>Gunneridae</taxon>
        <taxon>Pentapetalae</taxon>
        <taxon>asterids</taxon>
        <taxon>lamiids</taxon>
        <taxon>Lamiales</taxon>
        <taxon>Orobanchaceae</taxon>
        <taxon>Orobanchaceae incertae sedis</taxon>
        <taxon>Phtheirospermum</taxon>
    </lineage>
</organism>
<feature type="domain" description="Reverse transcriptase" evidence="1">
    <location>
        <begin position="49"/>
        <end position="301"/>
    </location>
</feature>
<gene>
    <name evidence="2" type="ORF">PHJA_001364900</name>
</gene>
<name>A0A830C528_9LAMI</name>
<evidence type="ECO:0000259" key="1">
    <source>
        <dbReference type="PROSITE" id="PS50878"/>
    </source>
</evidence>
<reference evidence="2" key="1">
    <citation type="submission" date="2020-07" db="EMBL/GenBank/DDBJ databases">
        <title>Ethylene signaling mediates host invasion by parasitic plants.</title>
        <authorList>
            <person name="Yoshida S."/>
        </authorList>
    </citation>
    <scope>NUCLEOTIDE SEQUENCE</scope>
    <source>
        <strain evidence="2">Okayama</strain>
    </source>
</reference>
<protein>
    <submittedName>
        <fullName evidence="2">Transposon tx1 uncharacterized 149 kDa protein</fullName>
    </submittedName>
</protein>
<comment type="caution">
    <text evidence="2">The sequence shown here is derived from an EMBL/GenBank/DDBJ whole genome shotgun (WGS) entry which is preliminary data.</text>
</comment>
<dbReference type="PANTHER" id="PTHR31635:SF196">
    <property type="entry name" value="REVERSE TRANSCRIPTASE DOMAIN-CONTAINING PROTEIN-RELATED"/>
    <property type="match status" value="1"/>
</dbReference>
<sequence>MCYKKTKIYNALNSIKKRHISPGPDGYTSKFSKKVWQTVGEQFCNVVHEFFDSGHLLKQINHTILSMIPKPDRSVGDYRHIACCNVTYKVISRILATRLGSTLGTIVDQAQSKFVEGRSMVENIHLAQELLRKYHRIKKVSARCILKIDLRKAFDSVDCDFLKSVLEGLNYLDKFISWVMEYVTSTSYSISLNGSLHDIFEGKRGLRKGDPLSPFLFVICIEYLSRSFNLDFKFHLRCEENRIIHLAFADDLMLMARGDPTSVRILMECLSNFSNKFGLNINALKSDLYTATIVGEDLEEI</sequence>
<dbReference type="OrthoDB" id="1932527at2759"/>
<evidence type="ECO:0000313" key="3">
    <source>
        <dbReference type="Proteomes" id="UP000653305"/>
    </source>
</evidence>
<dbReference type="PANTHER" id="PTHR31635">
    <property type="entry name" value="REVERSE TRANSCRIPTASE DOMAIN-CONTAINING PROTEIN-RELATED"/>
    <property type="match status" value="1"/>
</dbReference>
<dbReference type="InterPro" id="IPR043502">
    <property type="entry name" value="DNA/RNA_pol_sf"/>
</dbReference>
<dbReference type="EMBL" id="BMAC01000272">
    <property type="protein sequence ID" value="GFP92208.1"/>
    <property type="molecule type" value="Genomic_DNA"/>
</dbReference>
<accession>A0A830C528</accession>
<dbReference type="InterPro" id="IPR000477">
    <property type="entry name" value="RT_dom"/>
</dbReference>
<dbReference type="AlphaFoldDB" id="A0A830C528"/>
<dbReference type="SUPFAM" id="SSF56672">
    <property type="entry name" value="DNA/RNA polymerases"/>
    <property type="match status" value="1"/>
</dbReference>
<dbReference type="Proteomes" id="UP000653305">
    <property type="component" value="Unassembled WGS sequence"/>
</dbReference>
<keyword evidence="3" id="KW-1185">Reference proteome</keyword>
<dbReference type="Pfam" id="PF00078">
    <property type="entry name" value="RVT_1"/>
    <property type="match status" value="1"/>
</dbReference>
<evidence type="ECO:0000313" key="2">
    <source>
        <dbReference type="EMBL" id="GFP92208.1"/>
    </source>
</evidence>
<proteinExistence type="predicted"/>